<dbReference type="Proteomes" id="UP000646776">
    <property type="component" value="Unassembled WGS sequence"/>
</dbReference>
<dbReference type="GO" id="GO:0005524">
    <property type="term" value="F:ATP binding"/>
    <property type="evidence" value="ECO:0007669"/>
    <property type="project" value="UniProtKB-KW"/>
</dbReference>
<dbReference type="PANTHER" id="PTHR42788:SF2">
    <property type="entry name" value="ABC TRANSPORTER ATP-BINDING PROTEIN"/>
    <property type="match status" value="1"/>
</dbReference>
<evidence type="ECO:0000256" key="3">
    <source>
        <dbReference type="ARBA" id="ARBA00022840"/>
    </source>
</evidence>
<dbReference type="PROSITE" id="PS50893">
    <property type="entry name" value="ABC_TRANSPORTER_2"/>
    <property type="match status" value="1"/>
</dbReference>
<dbReference type="SMART" id="SM00382">
    <property type="entry name" value="AAA"/>
    <property type="match status" value="1"/>
</dbReference>
<dbReference type="RefSeq" id="WP_189716313.1">
    <property type="nucleotide sequence ID" value="NZ_BMSA01000025.1"/>
</dbReference>
<protein>
    <submittedName>
        <fullName evidence="5">ABC transporter</fullName>
    </submittedName>
</protein>
<dbReference type="InterPro" id="IPR003439">
    <property type="entry name" value="ABC_transporter-like_ATP-bd"/>
</dbReference>
<evidence type="ECO:0000313" key="5">
    <source>
        <dbReference type="EMBL" id="GGT80123.1"/>
    </source>
</evidence>
<evidence type="ECO:0000259" key="4">
    <source>
        <dbReference type="PROSITE" id="PS50893"/>
    </source>
</evidence>
<dbReference type="PANTHER" id="PTHR42788">
    <property type="entry name" value="TAURINE IMPORT ATP-BINDING PROTEIN-RELATED"/>
    <property type="match status" value="1"/>
</dbReference>
<proteinExistence type="predicted"/>
<dbReference type="InterPro" id="IPR027417">
    <property type="entry name" value="P-loop_NTPase"/>
</dbReference>
<reference evidence="5" key="2">
    <citation type="submission" date="2020-09" db="EMBL/GenBank/DDBJ databases">
        <authorList>
            <person name="Sun Q."/>
            <person name="Ohkuma M."/>
        </authorList>
    </citation>
    <scope>NUCLEOTIDE SEQUENCE</scope>
    <source>
        <strain evidence="5">JCM 4125</strain>
    </source>
</reference>
<gene>
    <name evidence="5" type="ORF">GCM10010226_68300</name>
</gene>
<dbReference type="GO" id="GO:0016887">
    <property type="term" value="F:ATP hydrolysis activity"/>
    <property type="evidence" value="ECO:0007669"/>
    <property type="project" value="InterPro"/>
</dbReference>
<dbReference type="AlphaFoldDB" id="A0A918HM35"/>
<dbReference type="Gene3D" id="3.40.50.300">
    <property type="entry name" value="P-loop containing nucleotide triphosphate hydrolases"/>
    <property type="match status" value="1"/>
</dbReference>
<dbReference type="Pfam" id="PF00005">
    <property type="entry name" value="ABC_tran"/>
    <property type="match status" value="1"/>
</dbReference>
<reference evidence="5" key="1">
    <citation type="journal article" date="2014" name="Int. J. Syst. Evol. Microbiol.">
        <title>Complete genome sequence of Corynebacterium casei LMG S-19264T (=DSM 44701T), isolated from a smear-ripened cheese.</title>
        <authorList>
            <consortium name="US DOE Joint Genome Institute (JGI-PGF)"/>
            <person name="Walter F."/>
            <person name="Albersmeier A."/>
            <person name="Kalinowski J."/>
            <person name="Ruckert C."/>
        </authorList>
    </citation>
    <scope>NUCLEOTIDE SEQUENCE</scope>
    <source>
        <strain evidence="5">JCM 4125</strain>
    </source>
</reference>
<dbReference type="InterPro" id="IPR050166">
    <property type="entry name" value="ABC_transporter_ATP-bind"/>
</dbReference>
<accession>A0A918HM35</accession>
<evidence type="ECO:0000256" key="2">
    <source>
        <dbReference type="ARBA" id="ARBA00022741"/>
    </source>
</evidence>
<feature type="domain" description="ABC transporter" evidence="4">
    <location>
        <begin position="16"/>
        <end position="243"/>
    </location>
</feature>
<evidence type="ECO:0000256" key="1">
    <source>
        <dbReference type="ARBA" id="ARBA00022448"/>
    </source>
</evidence>
<dbReference type="CDD" id="cd03293">
    <property type="entry name" value="ABC_NrtD_SsuB_transporters"/>
    <property type="match status" value="1"/>
</dbReference>
<keyword evidence="2" id="KW-0547">Nucleotide-binding</keyword>
<evidence type="ECO:0000313" key="6">
    <source>
        <dbReference type="Proteomes" id="UP000646776"/>
    </source>
</evidence>
<dbReference type="InterPro" id="IPR003593">
    <property type="entry name" value="AAA+_ATPase"/>
</dbReference>
<comment type="caution">
    <text evidence="5">The sequence shown here is derived from an EMBL/GenBank/DDBJ whole genome shotgun (WGS) entry which is preliminary data.</text>
</comment>
<name>A0A918HM35_9ACTN</name>
<keyword evidence="3" id="KW-0067">ATP-binding</keyword>
<dbReference type="SUPFAM" id="SSF52540">
    <property type="entry name" value="P-loop containing nucleoside triphosphate hydrolases"/>
    <property type="match status" value="1"/>
</dbReference>
<sequence length="266" mass="28845">MSTPDGSLPPTPDPRLLLRRVDKSYDGLDVLRSLELSVAPGEFAAVIGPSGSGKSTLLNLVSGLDHPTAGDILVDGEPPRTRSGRVAYMPQKDLLFPWRTVLANTALGLEAQGVRRTEARRRAAALFDAFGLDGFQNSYPSQLSGGMRQRAALLRTVVLERPLLLLDEPFGALDSLTRHDLQRWLAHMWHTYRWTVVLVTHDIREAVLLADTIHVLSPRPASVTARIEVPRPSRGGGGPRSLDPVTAAEVEERVLAALAAPVGAPR</sequence>
<keyword evidence="1" id="KW-0813">Transport</keyword>
<keyword evidence="6" id="KW-1185">Reference proteome</keyword>
<dbReference type="EMBL" id="BMSA01000025">
    <property type="protein sequence ID" value="GGT80123.1"/>
    <property type="molecule type" value="Genomic_DNA"/>
</dbReference>
<organism evidence="5 6">
    <name type="scientific">Streptomyces phaeofaciens</name>
    <dbReference type="NCBI Taxonomy" id="68254"/>
    <lineage>
        <taxon>Bacteria</taxon>
        <taxon>Bacillati</taxon>
        <taxon>Actinomycetota</taxon>
        <taxon>Actinomycetes</taxon>
        <taxon>Kitasatosporales</taxon>
        <taxon>Streptomycetaceae</taxon>
        <taxon>Streptomyces</taxon>
    </lineage>
</organism>
<dbReference type="InterPro" id="IPR017871">
    <property type="entry name" value="ABC_transporter-like_CS"/>
</dbReference>
<dbReference type="PROSITE" id="PS00211">
    <property type="entry name" value="ABC_TRANSPORTER_1"/>
    <property type="match status" value="1"/>
</dbReference>